<dbReference type="PROSITE" id="PS51375">
    <property type="entry name" value="PPR"/>
    <property type="match status" value="2"/>
</dbReference>
<keyword evidence="2" id="KW-0677">Repeat</keyword>
<comment type="caution">
    <text evidence="4">The sequence shown here is derived from an EMBL/GenBank/DDBJ whole genome shotgun (WGS) entry which is preliminary data.</text>
</comment>
<reference evidence="4" key="1">
    <citation type="submission" date="2023-07" db="EMBL/GenBank/DDBJ databases">
        <title>draft genome sequence of fig (Ficus carica).</title>
        <authorList>
            <person name="Takahashi T."/>
            <person name="Nishimura K."/>
        </authorList>
    </citation>
    <scope>NUCLEOTIDE SEQUENCE</scope>
</reference>
<evidence type="ECO:0000313" key="4">
    <source>
        <dbReference type="EMBL" id="GMN40255.1"/>
    </source>
</evidence>
<name>A0AA88D1C8_FICCA</name>
<dbReference type="Gene3D" id="1.25.40.10">
    <property type="entry name" value="Tetratricopeptide repeat domain"/>
    <property type="match status" value="2"/>
</dbReference>
<dbReference type="EMBL" id="BTGU01000010">
    <property type="protein sequence ID" value="GMN40255.1"/>
    <property type="molecule type" value="Genomic_DNA"/>
</dbReference>
<evidence type="ECO:0000313" key="5">
    <source>
        <dbReference type="Proteomes" id="UP001187192"/>
    </source>
</evidence>
<feature type="repeat" description="PPR" evidence="3">
    <location>
        <begin position="272"/>
        <end position="306"/>
    </location>
</feature>
<evidence type="ECO:0000256" key="2">
    <source>
        <dbReference type="ARBA" id="ARBA00022737"/>
    </source>
</evidence>
<comment type="similarity">
    <text evidence="1">Belongs to the PPR family. P subfamily.</text>
</comment>
<dbReference type="NCBIfam" id="TIGR00756">
    <property type="entry name" value="PPR"/>
    <property type="match status" value="1"/>
</dbReference>
<dbReference type="Pfam" id="PF01535">
    <property type="entry name" value="PPR"/>
    <property type="match status" value="2"/>
</dbReference>
<protein>
    <recommendedName>
        <fullName evidence="6">Pentatricopeptide repeat-containing protein</fullName>
    </recommendedName>
</protein>
<evidence type="ECO:0000256" key="1">
    <source>
        <dbReference type="ARBA" id="ARBA00007626"/>
    </source>
</evidence>
<dbReference type="Proteomes" id="UP001187192">
    <property type="component" value="Unassembled WGS sequence"/>
</dbReference>
<keyword evidence="5" id="KW-1185">Reference proteome</keyword>
<dbReference type="InterPro" id="IPR002885">
    <property type="entry name" value="PPR_rpt"/>
</dbReference>
<evidence type="ECO:0008006" key="6">
    <source>
        <dbReference type="Google" id="ProtNLM"/>
    </source>
</evidence>
<sequence length="487" mass="54438">MGVPSFYNELRHFSMSRRLRSLVSTSFPSIFSASNHFHRSKNEPNLTKFFTSSTAQSSLLGVHGDTNHFVTSNTDFRSFSASSRNVVNLSSAPRNSAAKRTGSGAFRKQFSEIVGMIRRNENNFERELNLIGVSLSVASITQIFQVLNKEKVPALRFFNWFKDSRPDLRRSCNICSLVIDNLGRLNDFESMTSILNGFKGEHICLTPNAFRFLPELMLDKDSLSNSVTEVVRILSKVGGSCEASGVRSLIELFSGLGSLEMARFVMQITEANTSYYNIMIREMCRKCDLEGARVLLDEMRLAGCEPDITSFNFVLSILCKRGENAEVLLREMENMGCYSPDEITFEMIVLQSCKVGRFDVALGIVDKMLSLGIEPRLSTHAAIVKGYFGSQRYEEAHNYVVGSSLEYKPSINAVYSLLAGLHLKNGDAVHALNIVSEMIGKGLIPHFRVYKELLGYLRRSGKTDLAEDLKIKFSTLSLQTTTETGDL</sequence>
<feature type="repeat" description="PPR" evidence="3">
    <location>
        <begin position="341"/>
        <end position="375"/>
    </location>
</feature>
<dbReference type="PANTHER" id="PTHR47936:SF3">
    <property type="entry name" value="PENTACOTRIPEPTIDE-REPEAT REGION OF PRORP DOMAIN-CONTAINING PROTEIN"/>
    <property type="match status" value="1"/>
</dbReference>
<accession>A0AA88D1C8</accession>
<dbReference type="Pfam" id="PF13041">
    <property type="entry name" value="PPR_2"/>
    <property type="match status" value="1"/>
</dbReference>
<dbReference type="PANTHER" id="PTHR47936">
    <property type="entry name" value="PPR_LONG DOMAIN-CONTAINING PROTEIN"/>
    <property type="match status" value="1"/>
</dbReference>
<organism evidence="4 5">
    <name type="scientific">Ficus carica</name>
    <name type="common">Common fig</name>
    <dbReference type="NCBI Taxonomy" id="3494"/>
    <lineage>
        <taxon>Eukaryota</taxon>
        <taxon>Viridiplantae</taxon>
        <taxon>Streptophyta</taxon>
        <taxon>Embryophyta</taxon>
        <taxon>Tracheophyta</taxon>
        <taxon>Spermatophyta</taxon>
        <taxon>Magnoliopsida</taxon>
        <taxon>eudicotyledons</taxon>
        <taxon>Gunneridae</taxon>
        <taxon>Pentapetalae</taxon>
        <taxon>rosids</taxon>
        <taxon>fabids</taxon>
        <taxon>Rosales</taxon>
        <taxon>Moraceae</taxon>
        <taxon>Ficeae</taxon>
        <taxon>Ficus</taxon>
    </lineage>
</organism>
<gene>
    <name evidence="4" type="ORF">TIFTF001_009476</name>
</gene>
<dbReference type="InterPro" id="IPR011990">
    <property type="entry name" value="TPR-like_helical_dom_sf"/>
</dbReference>
<evidence type="ECO:0000256" key="3">
    <source>
        <dbReference type="PROSITE-ProRule" id="PRU00708"/>
    </source>
</evidence>
<proteinExistence type="inferred from homology"/>
<dbReference type="AlphaFoldDB" id="A0AA88D1C8"/>